<dbReference type="PANTHER" id="PTHR11695">
    <property type="entry name" value="ALCOHOL DEHYDROGENASE RELATED"/>
    <property type="match status" value="1"/>
</dbReference>
<dbReference type="RefSeq" id="WP_106213012.1">
    <property type="nucleotide sequence ID" value="NZ_PVTL01000006.1"/>
</dbReference>
<dbReference type="SUPFAM" id="SSF50129">
    <property type="entry name" value="GroES-like"/>
    <property type="match status" value="1"/>
</dbReference>
<sequence>MKRLQYHRYGGPDVLALRDVDTPKPGRGQVLVRVRAAAANAMDWKIRNGEMRAMTGRNFPRGVGHDFAGVIERVGNGVTRLRVGDQVLGAARLQHAGAFAEFVIAEEKSVAHKPDALTFAQAATLPIVGLTAYQAVTKAGKLQAGQDIFINGCLGGVGRVAVQVATGAGASVTGSCRSGSEADAHQLGVDTVVAFDLDPAPLTGRFDVVFDTAGTLPFATARRMLKPGGRIIDIVPSVAKFARSILPGSYTAFMGRPDSNDLQHIADAAGRGEISTRISRTVTLANAIPALIDLENAPTSSGGKLVIITD</sequence>
<dbReference type="Proteomes" id="UP000237983">
    <property type="component" value="Unassembled WGS sequence"/>
</dbReference>
<dbReference type="EMBL" id="PVTL01000006">
    <property type="protein sequence ID" value="PRY67421.1"/>
    <property type="molecule type" value="Genomic_DNA"/>
</dbReference>
<evidence type="ECO:0000313" key="3">
    <source>
        <dbReference type="Proteomes" id="UP000237983"/>
    </source>
</evidence>
<dbReference type="AlphaFoldDB" id="A0A2T0VB78"/>
<comment type="caution">
    <text evidence="2">The sequence shown here is derived from an EMBL/GenBank/DDBJ whole genome shotgun (WGS) entry which is preliminary data.</text>
</comment>
<feature type="domain" description="Enoyl reductase (ER)" evidence="1">
    <location>
        <begin position="10"/>
        <end position="307"/>
    </location>
</feature>
<dbReference type="PANTHER" id="PTHR11695:SF294">
    <property type="entry name" value="RETICULON-4-INTERACTING PROTEIN 1, MITOCHONDRIAL"/>
    <property type="match status" value="1"/>
</dbReference>
<evidence type="ECO:0000313" key="2">
    <source>
        <dbReference type="EMBL" id="PRY67421.1"/>
    </source>
</evidence>
<reference evidence="2 3" key="1">
    <citation type="submission" date="2018-03" db="EMBL/GenBank/DDBJ databases">
        <title>Genomic Encyclopedia of Type Strains, Phase III (KMG-III): the genomes of soil and plant-associated and newly described type strains.</title>
        <authorList>
            <person name="Whitman W."/>
        </authorList>
    </citation>
    <scope>NUCLEOTIDE SEQUENCE [LARGE SCALE GENOMIC DNA]</scope>
    <source>
        <strain evidence="2 3">CGMCC 1.12484</strain>
    </source>
</reference>
<protein>
    <submittedName>
        <fullName evidence="2">NADPH:quinone reductase-like Zn-dependent oxidoreductase</fullName>
    </submittedName>
</protein>
<dbReference type="InterPro" id="IPR013154">
    <property type="entry name" value="ADH-like_N"/>
</dbReference>
<dbReference type="OrthoDB" id="9790818at2"/>
<dbReference type="SUPFAM" id="SSF51735">
    <property type="entry name" value="NAD(P)-binding Rossmann-fold domains"/>
    <property type="match status" value="1"/>
</dbReference>
<dbReference type="InterPro" id="IPR011032">
    <property type="entry name" value="GroES-like_sf"/>
</dbReference>
<dbReference type="InterPro" id="IPR020843">
    <property type="entry name" value="ER"/>
</dbReference>
<proteinExistence type="predicted"/>
<name>A0A2T0VB78_9MICO</name>
<keyword evidence="3" id="KW-1185">Reference proteome</keyword>
<evidence type="ECO:0000259" key="1">
    <source>
        <dbReference type="SMART" id="SM00829"/>
    </source>
</evidence>
<gene>
    <name evidence="2" type="ORF">B0I08_10624</name>
</gene>
<dbReference type="Gene3D" id="3.40.50.720">
    <property type="entry name" value="NAD(P)-binding Rossmann-like Domain"/>
    <property type="match status" value="1"/>
</dbReference>
<dbReference type="Gene3D" id="3.90.180.10">
    <property type="entry name" value="Medium-chain alcohol dehydrogenases, catalytic domain"/>
    <property type="match status" value="1"/>
</dbReference>
<accession>A0A2T0VB78</accession>
<dbReference type="SMART" id="SM00829">
    <property type="entry name" value="PKS_ER"/>
    <property type="match status" value="1"/>
</dbReference>
<organism evidence="2 3">
    <name type="scientific">Glaciihabitans tibetensis</name>
    <dbReference type="NCBI Taxonomy" id="1266600"/>
    <lineage>
        <taxon>Bacteria</taxon>
        <taxon>Bacillati</taxon>
        <taxon>Actinomycetota</taxon>
        <taxon>Actinomycetes</taxon>
        <taxon>Micrococcales</taxon>
        <taxon>Microbacteriaceae</taxon>
        <taxon>Glaciihabitans</taxon>
    </lineage>
</organism>
<dbReference type="InterPro" id="IPR036291">
    <property type="entry name" value="NAD(P)-bd_dom_sf"/>
</dbReference>
<dbReference type="Pfam" id="PF13602">
    <property type="entry name" value="ADH_zinc_N_2"/>
    <property type="match status" value="1"/>
</dbReference>
<dbReference type="GO" id="GO:0016491">
    <property type="term" value="F:oxidoreductase activity"/>
    <property type="evidence" value="ECO:0007669"/>
    <property type="project" value="InterPro"/>
</dbReference>
<dbReference type="Pfam" id="PF08240">
    <property type="entry name" value="ADH_N"/>
    <property type="match status" value="1"/>
</dbReference>
<dbReference type="CDD" id="cd05289">
    <property type="entry name" value="MDR_like_2"/>
    <property type="match status" value="1"/>
</dbReference>
<dbReference type="InterPro" id="IPR050700">
    <property type="entry name" value="YIM1/Zinc_Alcohol_DH_Fams"/>
</dbReference>